<evidence type="ECO:0000256" key="6">
    <source>
        <dbReference type="ARBA" id="ARBA00022989"/>
    </source>
</evidence>
<organism evidence="11 12">
    <name type="scientific">Lacunisphaera limnophila</name>
    <dbReference type="NCBI Taxonomy" id="1838286"/>
    <lineage>
        <taxon>Bacteria</taxon>
        <taxon>Pseudomonadati</taxon>
        <taxon>Verrucomicrobiota</taxon>
        <taxon>Opitutia</taxon>
        <taxon>Opitutales</taxon>
        <taxon>Opitutaceae</taxon>
        <taxon>Lacunisphaera</taxon>
    </lineage>
</organism>
<dbReference type="InterPro" id="IPR006153">
    <property type="entry name" value="Cation/H_exchanger_TM"/>
</dbReference>
<dbReference type="GO" id="GO:0015297">
    <property type="term" value="F:antiporter activity"/>
    <property type="evidence" value="ECO:0007669"/>
    <property type="project" value="UniProtKB-KW"/>
</dbReference>
<dbReference type="KEGG" id="obg:Verru16b_00681"/>
<feature type="transmembrane region" description="Helical" evidence="9">
    <location>
        <begin position="226"/>
        <end position="244"/>
    </location>
</feature>
<evidence type="ECO:0000256" key="7">
    <source>
        <dbReference type="ARBA" id="ARBA00023065"/>
    </source>
</evidence>
<keyword evidence="2" id="KW-0813">Transport</keyword>
<dbReference type="Pfam" id="PF00999">
    <property type="entry name" value="Na_H_Exchanger"/>
    <property type="match status" value="1"/>
</dbReference>
<feature type="domain" description="Cation/H+ exchanger transmembrane" evidence="10">
    <location>
        <begin position="19"/>
        <end position="390"/>
    </location>
</feature>
<evidence type="ECO:0000256" key="1">
    <source>
        <dbReference type="ARBA" id="ARBA00004651"/>
    </source>
</evidence>
<feature type="transmembrane region" description="Helical" evidence="9">
    <location>
        <begin position="33"/>
        <end position="53"/>
    </location>
</feature>
<accession>A0A1D8ARY6</accession>
<dbReference type="STRING" id="1838286.Verru16b_00681"/>
<dbReference type="RefSeq" id="WP_069960959.1">
    <property type="nucleotide sequence ID" value="NZ_CP016094.1"/>
</dbReference>
<protein>
    <submittedName>
        <fullName evidence="11">K(+)/H(+) antiporter NhaP2</fullName>
    </submittedName>
</protein>
<evidence type="ECO:0000256" key="5">
    <source>
        <dbReference type="ARBA" id="ARBA00022692"/>
    </source>
</evidence>
<evidence type="ECO:0000256" key="4">
    <source>
        <dbReference type="ARBA" id="ARBA00022475"/>
    </source>
</evidence>
<evidence type="ECO:0000256" key="2">
    <source>
        <dbReference type="ARBA" id="ARBA00022448"/>
    </source>
</evidence>
<dbReference type="PANTHER" id="PTHR32507:SF0">
    <property type="entry name" value="NA(+)_H(+) ANTIPORTER 2-RELATED"/>
    <property type="match status" value="1"/>
</dbReference>
<name>A0A1D8ARY6_9BACT</name>
<gene>
    <name evidence="11" type="primary">nhaP2</name>
    <name evidence="11" type="ORF">Verru16b_00681</name>
</gene>
<dbReference type="EMBL" id="CP016094">
    <property type="protein sequence ID" value="AOS43629.1"/>
    <property type="molecule type" value="Genomic_DNA"/>
</dbReference>
<feature type="transmembrane region" description="Helical" evidence="9">
    <location>
        <begin position="290"/>
        <end position="309"/>
    </location>
</feature>
<evidence type="ECO:0000256" key="8">
    <source>
        <dbReference type="ARBA" id="ARBA00023136"/>
    </source>
</evidence>
<evidence type="ECO:0000313" key="11">
    <source>
        <dbReference type="EMBL" id="AOS43629.1"/>
    </source>
</evidence>
<keyword evidence="7" id="KW-0406">Ion transport</keyword>
<feature type="transmembrane region" description="Helical" evidence="9">
    <location>
        <begin position="315"/>
        <end position="336"/>
    </location>
</feature>
<evidence type="ECO:0000259" key="10">
    <source>
        <dbReference type="Pfam" id="PF00999"/>
    </source>
</evidence>
<feature type="transmembrane region" description="Helical" evidence="9">
    <location>
        <begin position="377"/>
        <end position="399"/>
    </location>
</feature>
<evidence type="ECO:0000256" key="9">
    <source>
        <dbReference type="SAM" id="Phobius"/>
    </source>
</evidence>
<proteinExistence type="predicted"/>
<feature type="transmembrane region" description="Helical" evidence="9">
    <location>
        <begin position="199"/>
        <end position="217"/>
    </location>
</feature>
<dbReference type="Gene3D" id="1.20.1530.20">
    <property type="match status" value="1"/>
</dbReference>
<evidence type="ECO:0000313" key="12">
    <source>
        <dbReference type="Proteomes" id="UP000095228"/>
    </source>
</evidence>
<dbReference type="Proteomes" id="UP000095228">
    <property type="component" value="Chromosome"/>
</dbReference>
<dbReference type="GO" id="GO:1902600">
    <property type="term" value="P:proton transmembrane transport"/>
    <property type="evidence" value="ECO:0007669"/>
    <property type="project" value="InterPro"/>
</dbReference>
<sequence length="404" mass="41429">MTHDQISLFIIAGILLVGLLGEWLFARTGVPDAVWLIAVGAVLGPVAGLVQAAELQLVAPLLGALTIIIVLFHGGLGLPLDQLVTHAWKASKLAVLTFLGSVGGVALLILGLVRGGVLPAEWTWQLAVLTGLILGGSSSVVVMATLGFAKVENAVAQPLNVESALTDVLVVVCTGVMVDLLLAGHVSATAPLLSVSRSFGVGLLGGTLCGLLLVLFIQPLMRSRHAYIFLLAIMLGLYAATSHFGGSPALAVLAAAVTLGNATMVLRLLGLSTGERKLELSNTSMRLSDFALFIVKSLFFTFIGASLPLAPGPLALGAALGLVLLLVRWPAARLALADANLSAAQRNVAWVALPRGLAAGVMALTPVAAGIPHADLLPAPIFAAIVATILIFAVGFPLARRQGA</sequence>
<keyword evidence="6 9" id="KW-1133">Transmembrane helix</keyword>
<feature type="transmembrane region" description="Helical" evidence="9">
    <location>
        <begin position="348"/>
        <end position="371"/>
    </location>
</feature>
<reference evidence="11 12" key="1">
    <citation type="submission" date="2016-06" db="EMBL/GenBank/DDBJ databases">
        <title>Three novel species with peptidoglycan cell walls form the new genus Lacunisphaera gen. nov. in the family Opitutaceae of the verrucomicrobial subdivision 4.</title>
        <authorList>
            <person name="Rast P."/>
            <person name="Gloeckner I."/>
            <person name="Jogler M."/>
            <person name="Boedeker C."/>
            <person name="Jeske O."/>
            <person name="Wiegand S."/>
            <person name="Reinhardt R."/>
            <person name="Schumann P."/>
            <person name="Rohde M."/>
            <person name="Spring S."/>
            <person name="Gloeckner F.O."/>
            <person name="Jogler C."/>
        </authorList>
    </citation>
    <scope>NUCLEOTIDE SEQUENCE [LARGE SCALE GENOMIC DNA]</scope>
    <source>
        <strain evidence="11 12">IG16b</strain>
    </source>
</reference>
<feature type="transmembrane region" description="Helical" evidence="9">
    <location>
        <begin position="59"/>
        <end position="81"/>
    </location>
</feature>
<dbReference type="PANTHER" id="PTHR32507">
    <property type="entry name" value="NA(+)/H(+) ANTIPORTER 1"/>
    <property type="match status" value="1"/>
</dbReference>
<feature type="transmembrane region" description="Helical" evidence="9">
    <location>
        <begin position="168"/>
        <end position="187"/>
    </location>
</feature>
<comment type="subcellular location">
    <subcellularLocation>
        <location evidence="1">Cell membrane</location>
        <topology evidence="1">Multi-pass membrane protein</topology>
    </subcellularLocation>
</comment>
<dbReference type="GO" id="GO:0005886">
    <property type="term" value="C:plasma membrane"/>
    <property type="evidence" value="ECO:0007669"/>
    <property type="project" value="UniProtKB-SubCell"/>
</dbReference>
<feature type="transmembrane region" description="Helical" evidence="9">
    <location>
        <begin position="93"/>
        <end position="112"/>
    </location>
</feature>
<dbReference type="InterPro" id="IPR038770">
    <property type="entry name" value="Na+/solute_symporter_sf"/>
</dbReference>
<keyword evidence="12" id="KW-1185">Reference proteome</keyword>
<feature type="transmembrane region" description="Helical" evidence="9">
    <location>
        <begin position="124"/>
        <end position="148"/>
    </location>
</feature>
<feature type="transmembrane region" description="Helical" evidence="9">
    <location>
        <begin position="250"/>
        <end position="269"/>
    </location>
</feature>
<evidence type="ECO:0000256" key="3">
    <source>
        <dbReference type="ARBA" id="ARBA00022449"/>
    </source>
</evidence>
<keyword evidence="3" id="KW-0050">Antiport</keyword>
<feature type="transmembrane region" description="Helical" evidence="9">
    <location>
        <begin position="6"/>
        <end position="26"/>
    </location>
</feature>
<keyword evidence="5 9" id="KW-0812">Transmembrane</keyword>
<keyword evidence="8 9" id="KW-0472">Membrane</keyword>
<dbReference type="AlphaFoldDB" id="A0A1D8ARY6"/>
<keyword evidence="4" id="KW-1003">Cell membrane</keyword>
<dbReference type="OrthoDB" id="5494986at2"/>